<feature type="domain" description="RsbT co-antagonist protein RsbRD N-terminal" evidence="2">
    <location>
        <begin position="22"/>
        <end position="158"/>
    </location>
</feature>
<accession>A0ABY7ZWS1</accession>
<dbReference type="InterPro" id="IPR025751">
    <property type="entry name" value="RsbRD_N_dom"/>
</dbReference>
<evidence type="ECO:0000259" key="1">
    <source>
        <dbReference type="Pfam" id="PF13556"/>
    </source>
</evidence>
<dbReference type="Pfam" id="PF14361">
    <property type="entry name" value="RsbRD_N"/>
    <property type="match status" value="1"/>
</dbReference>
<keyword evidence="4" id="KW-1185">Reference proteome</keyword>
<dbReference type="InterPro" id="IPR042070">
    <property type="entry name" value="PucR_C-HTH_sf"/>
</dbReference>
<feature type="domain" description="PucR C-terminal helix-turn-helix" evidence="1">
    <location>
        <begin position="354"/>
        <end position="396"/>
    </location>
</feature>
<reference evidence="3 4" key="1">
    <citation type="submission" date="2023-02" db="EMBL/GenBank/DDBJ databases">
        <authorList>
            <person name="Mo P."/>
        </authorList>
    </citation>
    <scope>NUCLEOTIDE SEQUENCE [LARGE SCALE GENOMIC DNA]</scope>
    <source>
        <strain evidence="3 4">HUAS 3</strain>
    </source>
</reference>
<evidence type="ECO:0000259" key="2">
    <source>
        <dbReference type="Pfam" id="PF14361"/>
    </source>
</evidence>
<evidence type="ECO:0000313" key="4">
    <source>
        <dbReference type="Proteomes" id="UP001219605"/>
    </source>
</evidence>
<dbReference type="EMBL" id="CP118615">
    <property type="protein sequence ID" value="WDZ87271.1"/>
    <property type="molecule type" value="Genomic_DNA"/>
</dbReference>
<name>A0ABY7ZWS1_9ACTN</name>
<dbReference type="Proteomes" id="UP001219605">
    <property type="component" value="Chromosome"/>
</dbReference>
<proteinExistence type="predicted"/>
<organism evidence="3 4">
    <name type="scientific">Micromonospora cathayae</name>
    <dbReference type="NCBI Taxonomy" id="3028804"/>
    <lineage>
        <taxon>Bacteria</taxon>
        <taxon>Bacillati</taxon>
        <taxon>Actinomycetota</taxon>
        <taxon>Actinomycetes</taxon>
        <taxon>Micromonosporales</taxon>
        <taxon>Micromonosporaceae</taxon>
        <taxon>Micromonospora</taxon>
    </lineage>
</organism>
<dbReference type="RefSeq" id="WP_275034193.1">
    <property type="nucleotide sequence ID" value="NZ_CP118615.1"/>
</dbReference>
<dbReference type="PANTHER" id="PTHR33744">
    <property type="entry name" value="CARBOHYDRATE DIACID REGULATOR"/>
    <property type="match status" value="1"/>
</dbReference>
<sequence length="438" mass="45762">MALPDRLVPLGALLRDIAADQRIVDEMVEAARTGSPEIARLPWAENRRHVAALLAAGLSSFERLTDPTERDFAEARRLGAARAAQGVSVTGLLRGVQAARRVVVETALGRGRAAGIPDTALLEGLLDLDRYAGALERALVDGYHAAERELAHTEQDARNRVLRTLLAAGPGDRAADGTAGNAVGGPAGGAVGPAGGTAGGAVGGTAGGSVDGYRADLVRIGLRPDGSYHCVVTDVTDPARIRTAERRLSRCGAVFGTVDDRLTGLSPHRPAADAFDGTTLVVVAPARPLADLAAVHGLCAAALRAATEAGLRGRHGLVDLAGETALAAQPALADLLSTTMLAALDPADGFHRQLASTALVYLDHGQRLDHTAAALHLHPNTVRYRLRRFQELVAVPPPLAEPGGGRWSVLVTVRWWWALRTWLAGAEGDGTPASRLRR</sequence>
<evidence type="ECO:0000313" key="3">
    <source>
        <dbReference type="EMBL" id="WDZ87271.1"/>
    </source>
</evidence>
<dbReference type="Pfam" id="PF13556">
    <property type="entry name" value="HTH_30"/>
    <property type="match status" value="1"/>
</dbReference>
<dbReference type="Gene3D" id="1.10.10.2840">
    <property type="entry name" value="PucR C-terminal helix-turn-helix domain"/>
    <property type="match status" value="1"/>
</dbReference>
<dbReference type="PANTHER" id="PTHR33744:SF1">
    <property type="entry name" value="DNA-BINDING TRANSCRIPTIONAL ACTIVATOR ADER"/>
    <property type="match status" value="1"/>
</dbReference>
<dbReference type="InterPro" id="IPR051448">
    <property type="entry name" value="CdaR-like_regulators"/>
</dbReference>
<protein>
    <submittedName>
        <fullName evidence="3">Helix-turn-helix domain-containing protein</fullName>
    </submittedName>
</protein>
<dbReference type="InterPro" id="IPR025736">
    <property type="entry name" value="PucR_C-HTH_dom"/>
</dbReference>
<gene>
    <name evidence="3" type="ORF">PVK37_13105</name>
</gene>